<dbReference type="Pfam" id="PF10592">
    <property type="entry name" value="AIPR"/>
    <property type="match status" value="1"/>
</dbReference>
<sequence>MDINKQIVDQWVHKMVKDCPDWFLDHRDENRKISRAFIIIGAASYLSIESSEAESLLTDGGNDAGIDAIYIGDTDNDNVSFPVVIFQAKYTFDLTKDSNFPSNSVMRVTNAIKAIFNPEKDLIMNSILRQKVTEIRALIMDGYIPDIRCVMLNNGLIWNAEGDQHINEVKNDQIEFIHYNHHDIVKQFQRKNQINEKLYLSGKSVIEDFNFKRVVVGKMNIKEIADLLDRHGEGLLEKNIRRHLGIHKNRVNSDIQQTLISEKRSNFYFFNNGITMVCSQFNYNNFTEENRLINVKDLQIINGGQTSKTILQTINDHPDIDFSQSFILVRLYELPGEEHDEMLADITFATNSQNPVDLRDLRANQKYQQQLEIAVGQLGYTYKRKRDSGLGDSIPSSVAAEAVFAIWNKKPHIAKYKRNELFGKFYHEIFSDLNAAQLLIAVFIYRYCDSQRKRNTLIQKIPHLPYSNYFMSTIIGDLLLKDLGITLKQLTHINFELAKNQFESTKDDLYRRANDKMIAGLREMYPEGYEDIDPRRLSSTFRSSFLLEKVTL</sequence>
<feature type="domain" description="Abortive phage infection protein C-terminal" evidence="1">
    <location>
        <begin position="236"/>
        <end position="492"/>
    </location>
</feature>
<proteinExistence type="predicted"/>
<dbReference type="RefSeq" id="WP_347325966.1">
    <property type="nucleotide sequence ID" value="NZ_JBCGUH010000008.1"/>
</dbReference>
<gene>
    <name evidence="2" type="ORF">ACFSC9_06185</name>
</gene>
<accession>A0ABW4RFQ6</accession>
<keyword evidence="3" id="KW-1185">Reference proteome</keyword>
<protein>
    <submittedName>
        <fullName evidence="2">AIPR family protein</fullName>
    </submittedName>
</protein>
<evidence type="ECO:0000313" key="3">
    <source>
        <dbReference type="Proteomes" id="UP001597233"/>
    </source>
</evidence>
<comment type="caution">
    <text evidence="2">The sequence shown here is derived from an EMBL/GenBank/DDBJ whole genome shotgun (WGS) entry which is preliminary data.</text>
</comment>
<evidence type="ECO:0000259" key="1">
    <source>
        <dbReference type="Pfam" id="PF10592"/>
    </source>
</evidence>
<name>A0ABW4RFQ6_9BACL</name>
<evidence type="ECO:0000313" key="2">
    <source>
        <dbReference type="EMBL" id="MFD1885112.1"/>
    </source>
</evidence>
<reference evidence="3" key="1">
    <citation type="journal article" date="2019" name="Int. J. Syst. Evol. Microbiol.">
        <title>The Global Catalogue of Microorganisms (GCM) 10K type strain sequencing project: providing services to taxonomists for standard genome sequencing and annotation.</title>
        <authorList>
            <consortium name="The Broad Institute Genomics Platform"/>
            <consortium name="The Broad Institute Genome Sequencing Center for Infectious Disease"/>
            <person name="Wu L."/>
            <person name="Ma J."/>
        </authorList>
    </citation>
    <scope>NUCLEOTIDE SEQUENCE [LARGE SCALE GENOMIC DNA]</scope>
    <source>
        <strain evidence="3">CCUG 54950</strain>
    </source>
</reference>
<dbReference type="Proteomes" id="UP001597233">
    <property type="component" value="Unassembled WGS sequence"/>
</dbReference>
<organism evidence="2 3">
    <name type="scientific">Paenibacillus wenxiniae</name>
    <dbReference type="NCBI Taxonomy" id="1636843"/>
    <lineage>
        <taxon>Bacteria</taxon>
        <taxon>Bacillati</taxon>
        <taxon>Bacillota</taxon>
        <taxon>Bacilli</taxon>
        <taxon>Bacillales</taxon>
        <taxon>Paenibacillaceae</taxon>
        <taxon>Paenibacillus</taxon>
    </lineage>
</organism>
<dbReference type="EMBL" id="JBHUEH010000011">
    <property type="protein sequence ID" value="MFD1885112.1"/>
    <property type="molecule type" value="Genomic_DNA"/>
</dbReference>
<dbReference type="InterPro" id="IPR018891">
    <property type="entry name" value="AIPR_C"/>
</dbReference>